<name>A0A7S1G835_9STRA</name>
<protein>
    <submittedName>
        <fullName evidence="1">Uncharacterized protein</fullName>
    </submittedName>
</protein>
<evidence type="ECO:0000313" key="1">
    <source>
        <dbReference type="EMBL" id="CAD8914342.1"/>
    </source>
</evidence>
<dbReference type="EMBL" id="HBFS01011003">
    <property type="protein sequence ID" value="CAD8914342.1"/>
    <property type="molecule type" value="Transcribed_RNA"/>
</dbReference>
<gene>
    <name evidence="1" type="ORF">BSP0115_LOCUS7594</name>
</gene>
<organism evidence="1">
    <name type="scientific">Bicosoecida sp. CB-2014</name>
    <dbReference type="NCBI Taxonomy" id="1486930"/>
    <lineage>
        <taxon>Eukaryota</taxon>
        <taxon>Sar</taxon>
        <taxon>Stramenopiles</taxon>
        <taxon>Bigyra</taxon>
        <taxon>Opalozoa</taxon>
        <taxon>Bicosoecida</taxon>
    </lineage>
</organism>
<proteinExistence type="predicted"/>
<sequence length="149" mass="16337">MRSPLAELQAAVDKATKLDELTELLARSPELDGAVPLLDMRAPQAAVDDAVIIVAHLADLRGFAEGVRLVRDVTFASGLAEVAEVWNTAREDYALWATFEACRWCTSRIASAAQVHANPRLRLKEQGYSYYGTHRALPGLCGDCGKYFE</sequence>
<accession>A0A7S1G835</accession>
<dbReference type="AlphaFoldDB" id="A0A7S1G835"/>
<reference evidence="1" key="1">
    <citation type="submission" date="2021-01" db="EMBL/GenBank/DDBJ databases">
        <authorList>
            <person name="Corre E."/>
            <person name="Pelletier E."/>
            <person name="Niang G."/>
            <person name="Scheremetjew M."/>
            <person name="Finn R."/>
            <person name="Kale V."/>
            <person name="Holt S."/>
            <person name="Cochrane G."/>
            <person name="Meng A."/>
            <person name="Brown T."/>
            <person name="Cohen L."/>
        </authorList>
    </citation>
    <scope>NUCLEOTIDE SEQUENCE</scope>
    <source>
        <strain evidence="1">Ms1</strain>
    </source>
</reference>